<evidence type="ECO:0000313" key="13">
    <source>
        <dbReference type="Proteomes" id="UP000241394"/>
    </source>
</evidence>
<evidence type="ECO:0000256" key="2">
    <source>
        <dbReference type="ARBA" id="ARBA00004370"/>
    </source>
</evidence>
<dbReference type="AlphaFoldDB" id="A0A2R6PGL7"/>
<evidence type="ECO:0000256" key="7">
    <source>
        <dbReference type="ARBA" id="ARBA00023004"/>
    </source>
</evidence>
<evidence type="ECO:0000256" key="11">
    <source>
        <dbReference type="RuleBase" id="RU000461"/>
    </source>
</evidence>
<dbReference type="InParanoid" id="A0A2R6PGL7"/>
<keyword evidence="8 11" id="KW-0503">Monooxygenase</keyword>
<accession>A0A2R6PGL7</accession>
<dbReference type="SUPFAM" id="SSF48264">
    <property type="entry name" value="Cytochrome P450"/>
    <property type="match status" value="1"/>
</dbReference>
<evidence type="ECO:0000256" key="10">
    <source>
        <dbReference type="PIRSR" id="PIRSR602401-1"/>
    </source>
</evidence>
<dbReference type="GO" id="GO:0005506">
    <property type="term" value="F:iron ion binding"/>
    <property type="evidence" value="ECO:0007669"/>
    <property type="project" value="InterPro"/>
</dbReference>
<comment type="cofactor">
    <cofactor evidence="1 10">
        <name>heme</name>
        <dbReference type="ChEBI" id="CHEBI:30413"/>
    </cofactor>
</comment>
<comment type="caution">
    <text evidence="12">The sequence shown here is derived from an EMBL/GenBank/DDBJ whole genome shotgun (WGS) entry which is preliminary data.</text>
</comment>
<evidence type="ECO:0000256" key="9">
    <source>
        <dbReference type="ARBA" id="ARBA00023136"/>
    </source>
</evidence>
<dbReference type="OrthoDB" id="2789670at2759"/>
<proteinExistence type="inferred from homology"/>
<organism evidence="12 13">
    <name type="scientific">Actinidia chinensis var. chinensis</name>
    <name type="common">Chinese soft-hair kiwi</name>
    <dbReference type="NCBI Taxonomy" id="1590841"/>
    <lineage>
        <taxon>Eukaryota</taxon>
        <taxon>Viridiplantae</taxon>
        <taxon>Streptophyta</taxon>
        <taxon>Embryophyta</taxon>
        <taxon>Tracheophyta</taxon>
        <taxon>Spermatophyta</taxon>
        <taxon>Magnoliopsida</taxon>
        <taxon>eudicotyledons</taxon>
        <taxon>Gunneridae</taxon>
        <taxon>Pentapetalae</taxon>
        <taxon>asterids</taxon>
        <taxon>Ericales</taxon>
        <taxon>Actinidiaceae</taxon>
        <taxon>Actinidia</taxon>
    </lineage>
</organism>
<dbReference type="InterPro" id="IPR017972">
    <property type="entry name" value="Cyt_P450_CS"/>
</dbReference>
<keyword evidence="4 10" id="KW-0349">Heme</keyword>
<sequence length="302" mass="34420">MRGGFKAVIKEGMQLSAVPNIGDYFPYVGALDLQGLATKMKAVSKVFDAFFEKIIDEHVQYKDVPRKNKDFVDIMLEFMESEDAEFRIDRRHIKAVILDMVVGSMDTSSTAIEWTLSELLKHPRVLKKVQNELEQVVGMDRMVEESDLEKLDYLDMVVKETFRLHPVAPLLLPHQATEDCTINGYHIPRNARVTINVWAIGRDPNAWNEAEMFLPERFEGSKIDLRGHDFQLLPFGAGRRGCPGMQLGLLTVRLVVAQLMHCFDWELPDGMLPSKLDMTEEFGLVTARANHLVAIPTYRLCK</sequence>
<dbReference type="GO" id="GO:0004497">
    <property type="term" value="F:monooxygenase activity"/>
    <property type="evidence" value="ECO:0007669"/>
    <property type="project" value="UniProtKB-KW"/>
</dbReference>
<name>A0A2R6PGL7_ACTCC</name>
<evidence type="ECO:0000256" key="3">
    <source>
        <dbReference type="ARBA" id="ARBA00010617"/>
    </source>
</evidence>
<dbReference type="PRINTS" id="PR00385">
    <property type="entry name" value="P450"/>
</dbReference>
<evidence type="ECO:0000256" key="5">
    <source>
        <dbReference type="ARBA" id="ARBA00022723"/>
    </source>
</evidence>
<dbReference type="GO" id="GO:0016705">
    <property type="term" value="F:oxidoreductase activity, acting on paired donors, with incorporation or reduction of molecular oxygen"/>
    <property type="evidence" value="ECO:0007669"/>
    <property type="project" value="InterPro"/>
</dbReference>
<dbReference type="OMA" id="PLNITHE"/>
<dbReference type="PRINTS" id="PR00463">
    <property type="entry name" value="EP450I"/>
</dbReference>
<evidence type="ECO:0000313" key="12">
    <source>
        <dbReference type="EMBL" id="PSR91016.1"/>
    </source>
</evidence>
<evidence type="ECO:0000256" key="6">
    <source>
        <dbReference type="ARBA" id="ARBA00023002"/>
    </source>
</evidence>
<dbReference type="InterPro" id="IPR001128">
    <property type="entry name" value="Cyt_P450"/>
</dbReference>
<dbReference type="Proteomes" id="UP000241394">
    <property type="component" value="Chromosome LG25"/>
</dbReference>
<reference evidence="13" key="2">
    <citation type="journal article" date="2018" name="BMC Genomics">
        <title>A manually annotated Actinidia chinensis var. chinensis (kiwifruit) genome highlights the challenges associated with draft genomes and gene prediction in plants.</title>
        <authorList>
            <person name="Pilkington S.M."/>
            <person name="Crowhurst R."/>
            <person name="Hilario E."/>
            <person name="Nardozza S."/>
            <person name="Fraser L."/>
            <person name="Peng Y."/>
            <person name="Gunaseelan K."/>
            <person name="Simpson R."/>
            <person name="Tahir J."/>
            <person name="Deroles S.C."/>
            <person name="Templeton K."/>
            <person name="Luo Z."/>
            <person name="Davy M."/>
            <person name="Cheng C."/>
            <person name="McNeilage M."/>
            <person name="Scaglione D."/>
            <person name="Liu Y."/>
            <person name="Zhang Q."/>
            <person name="Datson P."/>
            <person name="De Silva N."/>
            <person name="Gardiner S.E."/>
            <person name="Bassett H."/>
            <person name="Chagne D."/>
            <person name="McCallum J."/>
            <person name="Dzierzon H."/>
            <person name="Deng C."/>
            <person name="Wang Y.Y."/>
            <person name="Barron L."/>
            <person name="Manako K."/>
            <person name="Bowen J."/>
            <person name="Foster T.M."/>
            <person name="Erridge Z.A."/>
            <person name="Tiffin H."/>
            <person name="Waite C.N."/>
            <person name="Davies K.M."/>
            <person name="Grierson E.P."/>
            <person name="Laing W.A."/>
            <person name="Kirk R."/>
            <person name="Chen X."/>
            <person name="Wood M."/>
            <person name="Montefiori M."/>
            <person name="Brummell D.A."/>
            <person name="Schwinn K.E."/>
            <person name="Catanach A."/>
            <person name="Fullerton C."/>
            <person name="Li D."/>
            <person name="Meiyalaghan S."/>
            <person name="Nieuwenhuizen N."/>
            <person name="Read N."/>
            <person name="Prakash R."/>
            <person name="Hunter D."/>
            <person name="Zhang H."/>
            <person name="McKenzie M."/>
            <person name="Knabel M."/>
            <person name="Harris A."/>
            <person name="Allan A.C."/>
            <person name="Gleave A."/>
            <person name="Chen A."/>
            <person name="Janssen B.J."/>
            <person name="Plunkett B."/>
            <person name="Ampomah-Dwamena C."/>
            <person name="Voogd C."/>
            <person name="Leif D."/>
            <person name="Lafferty D."/>
            <person name="Souleyre E.J.F."/>
            <person name="Varkonyi-Gasic E."/>
            <person name="Gambi F."/>
            <person name="Hanley J."/>
            <person name="Yao J.L."/>
            <person name="Cheung J."/>
            <person name="David K.M."/>
            <person name="Warren B."/>
            <person name="Marsh K."/>
            <person name="Snowden K.C."/>
            <person name="Lin-Wang K."/>
            <person name="Brian L."/>
            <person name="Martinez-Sanchez M."/>
            <person name="Wang M."/>
            <person name="Ileperuma N."/>
            <person name="Macnee N."/>
            <person name="Campin R."/>
            <person name="McAtee P."/>
            <person name="Drummond R.S.M."/>
            <person name="Espley R.V."/>
            <person name="Ireland H.S."/>
            <person name="Wu R."/>
            <person name="Atkinson R.G."/>
            <person name="Karunairetnam S."/>
            <person name="Bulley S."/>
            <person name="Chunkath S."/>
            <person name="Hanley Z."/>
            <person name="Storey R."/>
            <person name="Thrimawithana A.H."/>
            <person name="Thomson S."/>
            <person name="David C."/>
            <person name="Testolin R."/>
            <person name="Huang H."/>
            <person name="Hellens R.P."/>
            <person name="Schaffer R.J."/>
        </authorList>
    </citation>
    <scope>NUCLEOTIDE SEQUENCE [LARGE SCALE GENOMIC DNA]</scope>
    <source>
        <strain evidence="13">cv. Red5</strain>
    </source>
</reference>
<keyword evidence="9" id="KW-0472">Membrane</keyword>
<dbReference type="PANTHER" id="PTHR47943:SF2">
    <property type="entry name" value="CYTOCHROME P450"/>
    <property type="match status" value="1"/>
</dbReference>
<dbReference type="PROSITE" id="PS00086">
    <property type="entry name" value="CYTOCHROME_P450"/>
    <property type="match status" value="1"/>
</dbReference>
<dbReference type="Gramene" id="PSR91016">
    <property type="protein sequence ID" value="PSR91016"/>
    <property type="gene ID" value="CEY00_Acc28333"/>
</dbReference>
<comment type="similarity">
    <text evidence="3 11">Belongs to the cytochrome P450 family.</text>
</comment>
<evidence type="ECO:0000256" key="1">
    <source>
        <dbReference type="ARBA" id="ARBA00001971"/>
    </source>
</evidence>
<dbReference type="FunFam" id="1.10.630.10:FF:000204">
    <property type="entry name" value="Uncharacterized protein"/>
    <property type="match status" value="1"/>
</dbReference>
<dbReference type="EMBL" id="NKQK01000025">
    <property type="protein sequence ID" value="PSR91016.1"/>
    <property type="molecule type" value="Genomic_DNA"/>
</dbReference>
<dbReference type="PANTHER" id="PTHR47943">
    <property type="entry name" value="CYTOCHROME P450 93A3-LIKE"/>
    <property type="match status" value="1"/>
</dbReference>
<comment type="subcellular location">
    <subcellularLocation>
        <location evidence="2">Membrane</location>
    </subcellularLocation>
</comment>
<gene>
    <name evidence="12" type="ORF">CEY00_Acc28333</name>
</gene>
<dbReference type="GO" id="GO:0016020">
    <property type="term" value="C:membrane"/>
    <property type="evidence" value="ECO:0007669"/>
    <property type="project" value="UniProtKB-SubCell"/>
</dbReference>
<feature type="binding site" description="axial binding residue" evidence="10">
    <location>
        <position position="242"/>
    </location>
    <ligand>
        <name>heme</name>
        <dbReference type="ChEBI" id="CHEBI:30413"/>
    </ligand>
    <ligandPart>
        <name>Fe</name>
        <dbReference type="ChEBI" id="CHEBI:18248"/>
    </ligandPart>
</feature>
<keyword evidence="6 11" id="KW-0560">Oxidoreductase</keyword>
<dbReference type="Pfam" id="PF00067">
    <property type="entry name" value="p450"/>
    <property type="match status" value="1"/>
</dbReference>
<reference evidence="12 13" key="1">
    <citation type="submission" date="2017-07" db="EMBL/GenBank/DDBJ databases">
        <title>An improved, manually edited Actinidia chinensis var. chinensis (kiwifruit) genome highlights the challenges associated with draft genomes and gene prediction in plants.</title>
        <authorList>
            <person name="Pilkington S."/>
            <person name="Crowhurst R."/>
            <person name="Hilario E."/>
            <person name="Nardozza S."/>
            <person name="Fraser L."/>
            <person name="Peng Y."/>
            <person name="Gunaseelan K."/>
            <person name="Simpson R."/>
            <person name="Tahir J."/>
            <person name="Deroles S."/>
            <person name="Templeton K."/>
            <person name="Luo Z."/>
            <person name="Davy M."/>
            <person name="Cheng C."/>
            <person name="Mcneilage M."/>
            <person name="Scaglione D."/>
            <person name="Liu Y."/>
            <person name="Zhang Q."/>
            <person name="Datson P."/>
            <person name="De Silva N."/>
            <person name="Gardiner S."/>
            <person name="Bassett H."/>
            <person name="Chagne D."/>
            <person name="Mccallum J."/>
            <person name="Dzierzon H."/>
            <person name="Deng C."/>
            <person name="Wang Y.-Y."/>
            <person name="Barron N."/>
            <person name="Manako K."/>
            <person name="Bowen J."/>
            <person name="Foster T."/>
            <person name="Erridge Z."/>
            <person name="Tiffin H."/>
            <person name="Waite C."/>
            <person name="Davies K."/>
            <person name="Grierson E."/>
            <person name="Laing W."/>
            <person name="Kirk R."/>
            <person name="Chen X."/>
            <person name="Wood M."/>
            <person name="Montefiori M."/>
            <person name="Brummell D."/>
            <person name="Schwinn K."/>
            <person name="Catanach A."/>
            <person name="Fullerton C."/>
            <person name="Li D."/>
            <person name="Meiyalaghan S."/>
            <person name="Nieuwenhuizen N."/>
            <person name="Read N."/>
            <person name="Prakash R."/>
            <person name="Hunter D."/>
            <person name="Zhang H."/>
            <person name="Mckenzie M."/>
            <person name="Knabel M."/>
            <person name="Harris A."/>
            <person name="Allan A."/>
            <person name="Chen A."/>
            <person name="Janssen B."/>
            <person name="Plunkett B."/>
            <person name="Dwamena C."/>
            <person name="Voogd C."/>
            <person name="Leif D."/>
            <person name="Lafferty D."/>
            <person name="Souleyre E."/>
            <person name="Varkonyi-Gasic E."/>
            <person name="Gambi F."/>
            <person name="Hanley J."/>
            <person name="Yao J.-L."/>
            <person name="Cheung J."/>
            <person name="David K."/>
            <person name="Warren B."/>
            <person name="Marsh K."/>
            <person name="Snowden K."/>
            <person name="Lin-Wang K."/>
            <person name="Brian L."/>
            <person name="Martinez-Sanchez M."/>
            <person name="Wang M."/>
            <person name="Ileperuma N."/>
            <person name="Macnee N."/>
            <person name="Campin R."/>
            <person name="Mcatee P."/>
            <person name="Drummond R."/>
            <person name="Espley R."/>
            <person name="Ireland H."/>
            <person name="Wu R."/>
            <person name="Atkinson R."/>
            <person name="Karunairetnam S."/>
            <person name="Bulley S."/>
            <person name="Chunkath S."/>
            <person name="Hanley Z."/>
            <person name="Storey R."/>
            <person name="Thrimawithana A."/>
            <person name="Thomson S."/>
            <person name="David C."/>
            <person name="Testolin R."/>
        </authorList>
    </citation>
    <scope>NUCLEOTIDE SEQUENCE [LARGE SCALE GENOMIC DNA]</scope>
    <source>
        <strain evidence="13">cv. Red5</strain>
        <tissue evidence="12">Young leaf</tissue>
    </source>
</reference>
<dbReference type="Gene3D" id="1.10.630.10">
    <property type="entry name" value="Cytochrome P450"/>
    <property type="match status" value="1"/>
</dbReference>
<protein>
    <submittedName>
        <fullName evidence="12">Cytochrome P450 CYP736A12 like</fullName>
    </submittedName>
</protein>
<evidence type="ECO:0000256" key="8">
    <source>
        <dbReference type="ARBA" id="ARBA00023033"/>
    </source>
</evidence>
<dbReference type="GO" id="GO:0020037">
    <property type="term" value="F:heme binding"/>
    <property type="evidence" value="ECO:0007669"/>
    <property type="project" value="InterPro"/>
</dbReference>
<keyword evidence="13" id="KW-1185">Reference proteome</keyword>
<dbReference type="InterPro" id="IPR036396">
    <property type="entry name" value="Cyt_P450_sf"/>
</dbReference>
<keyword evidence="5 10" id="KW-0479">Metal-binding</keyword>
<keyword evidence="7 10" id="KW-0408">Iron</keyword>
<evidence type="ECO:0000256" key="4">
    <source>
        <dbReference type="ARBA" id="ARBA00022617"/>
    </source>
</evidence>
<dbReference type="STRING" id="1590841.A0A2R6PGL7"/>
<dbReference type="InterPro" id="IPR002401">
    <property type="entry name" value="Cyt_P450_E_grp-I"/>
</dbReference>